<proteinExistence type="predicted"/>
<keyword evidence="1" id="KW-0732">Signal</keyword>
<gene>
    <name evidence="2" type="ORF">PRZ03_13615</name>
</gene>
<comment type="caution">
    <text evidence="2">The sequence shown here is derived from an EMBL/GenBank/DDBJ whole genome shotgun (WGS) entry which is preliminary data.</text>
</comment>
<feature type="chain" id="PRO_5045879594" evidence="1">
    <location>
        <begin position="24"/>
        <end position="433"/>
    </location>
</feature>
<sequence>MTLCIRPAMLFAILLLASFAGLAAAPSAEPNSATAAVEEEALTAEPSAKATSHLHQVQVQGVSTVARERKTLAQIFKAQALFQKHHKLAPQASLNYRVYARKYPDDLLRADLGLVGAQGRTPVTLDEEQRFVADPAWRLLDQDSEVRSKLADGRVTWRADIRTPGWPNGERRLGDLRLQCRVAFGSGLARTDAGWIGTLSKLFSADDEQCKKPDWSPSNFADQPIFSVTLVHGDRRLRLNQRNLHGLFDESGEDYDWGFLLRDRMFRVPLGDLTWPDDTRVLLETMASTAPSVNLGLQESKHRLAELARALRPGVSSEAEIRALAGNLKFKLLRFDNGMQIWRYWKAGAAPTKAGLTEMAALAGSAGLADLASAKGIEDAAKAKAAAIEMAAKAAKASPMSAERGTELVLLLNADGVLQKFAFTERLNASIEP</sequence>
<protein>
    <submittedName>
        <fullName evidence="2">Uncharacterized protein</fullName>
    </submittedName>
</protein>
<keyword evidence="3" id="KW-1185">Reference proteome</keyword>
<dbReference type="EMBL" id="JAQQXT010000007">
    <property type="protein sequence ID" value="MDC8772616.1"/>
    <property type="molecule type" value="Genomic_DNA"/>
</dbReference>
<accession>A0ABT5KFA8</accession>
<evidence type="ECO:0000256" key="1">
    <source>
        <dbReference type="SAM" id="SignalP"/>
    </source>
</evidence>
<feature type="signal peptide" evidence="1">
    <location>
        <begin position="1"/>
        <end position="23"/>
    </location>
</feature>
<dbReference type="RefSeq" id="WP_273600798.1">
    <property type="nucleotide sequence ID" value="NZ_JAQQXT010000007.1"/>
</dbReference>
<evidence type="ECO:0000313" key="3">
    <source>
        <dbReference type="Proteomes" id="UP001221189"/>
    </source>
</evidence>
<dbReference type="Proteomes" id="UP001221189">
    <property type="component" value="Unassembled WGS sequence"/>
</dbReference>
<organism evidence="2 3">
    <name type="scientific">Roseateles albus</name>
    <dbReference type="NCBI Taxonomy" id="2987525"/>
    <lineage>
        <taxon>Bacteria</taxon>
        <taxon>Pseudomonadati</taxon>
        <taxon>Pseudomonadota</taxon>
        <taxon>Betaproteobacteria</taxon>
        <taxon>Burkholderiales</taxon>
        <taxon>Sphaerotilaceae</taxon>
        <taxon>Roseateles</taxon>
    </lineage>
</organism>
<reference evidence="2 3" key="1">
    <citation type="submission" date="2022-10" db="EMBL/GenBank/DDBJ databases">
        <title>Paucibacter sp. hw1 Genome sequencing.</title>
        <authorList>
            <person name="Park S."/>
        </authorList>
    </citation>
    <scope>NUCLEOTIDE SEQUENCE [LARGE SCALE GENOMIC DNA]</scope>
    <source>
        <strain evidence="3">hw1</strain>
    </source>
</reference>
<name>A0ABT5KFA8_9BURK</name>
<evidence type="ECO:0000313" key="2">
    <source>
        <dbReference type="EMBL" id="MDC8772616.1"/>
    </source>
</evidence>